<protein>
    <recommendedName>
        <fullName evidence="3">Ribosome biogenesis protein UTP30</fullName>
    </recommendedName>
</protein>
<dbReference type="SUPFAM" id="SSF56808">
    <property type="entry name" value="Ribosomal protein L1"/>
    <property type="match status" value="1"/>
</dbReference>
<gene>
    <name evidence="1" type="ORF">AWRI3579_g980</name>
</gene>
<evidence type="ECO:0000313" key="2">
    <source>
        <dbReference type="Proteomes" id="UP000095728"/>
    </source>
</evidence>
<reference evidence="2" key="1">
    <citation type="journal article" date="2016" name="Genome Announc.">
        <title>Genome sequences of three species of Hanseniaspora isolated from spontaneous wine fermentations.</title>
        <authorList>
            <person name="Sternes P.R."/>
            <person name="Lee D."/>
            <person name="Kutyna D.R."/>
            <person name="Borneman A.R."/>
        </authorList>
    </citation>
    <scope>NUCLEOTIDE SEQUENCE [LARGE SCALE GENOMIC DNA]</scope>
    <source>
        <strain evidence="2">AWRI3579</strain>
    </source>
</reference>
<organism evidence="1 2">
    <name type="scientific">Hanseniaspora osmophila</name>
    <dbReference type="NCBI Taxonomy" id="56408"/>
    <lineage>
        <taxon>Eukaryota</taxon>
        <taxon>Fungi</taxon>
        <taxon>Dikarya</taxon>
        <taxon>Ascomycota</taxon>
        <taxon>Saccharomycotina</taxon>
        <taxon>Saccharomycetes</taxon>
        <taxon>Saccharomycodales</taxon>
        <taxon>Saccharomycodaceae</taxon>
        <taxon>Hanseniaspora</taxon>
    </lineage>
</organism>
<evidence type="ECO:0000313" key="1">
    <source>
        <dbReference type="EMBL" id="OEJ88664.1"/>
    </source>
</evidence>
<accession>A0A1E5RP52</accession>
<proteinExistence type="predicted"/>
<dbReference type="EMBL" id="LPNM01000005">
    <property type="protein sequence ID" value="OEJ88664.1"/>
    <property type="molecule type" value="Genomic_DNA"/>
</dbReference>
<comment type="caution">
    <text evidence="1">The sequence shown here is derived from an EMBL/GenBank/DDBJ whole genome shotgun (WGS) entry which is preliminary data.</text>
</comment>
<keyword evidence="2" id="KW-1185">Reference proteome</keyword>
<name>A0A1E5RP52_9ASCO</name>
<dbReference type="Proteomes" id="UP000095728">
    <property type="component" value="Unassembled WGS sequence"/>
</dbReference>
<dbReference type="STRING" id="56408.A0A1E5RP52"/>
<evidence type="ECO:0008006" key="3">
    <source>
        <dbReference type="Google" id="ProtNLM"/>
    </source>
</evidence>
<dbReference type="Pfam" id="PF00687">
    <property type="entry name" value="Ribosomal_L1"/>
    <property type="match status" value="1"/>
</dbReference>
<dbReference type="InParanoid" id="A0A1E5RP52"/>
<dbReference type="FunCoup" id="A0A1E5RP52">
    <property type="interactions" value="391"/>
</dbReference>
<dbReference type="InterPro" id="IPR028364">
    <property type="entry name" value="Ribosomal_uL1/biogenesis"/>
</dbReference>
<dbReference type="OrthoDB" id="3972474at2759"/>
<dbReference type="AlphaFoldDB" id="A0A1E5RP52"/>
<sequence length="351" mass="39903">MSQASKALASLLQHYNTDPELANDKTINLIVNFQSATDIKSPIRNVSIHKFKNVPIVVSIPNKINKKIRNVEILMITKNPSTFYIEKLRECDALLPKTSIELEKELENKRVYAKSSWRDSPNLKSNIKNLGPKLRTAQEGKAVISNTKDLQATKSQFVDNSDSSELFSKIMSVKQLKSMSKSKEFNNLLKTHEYIIADQRVVPEITKLFPQKSRKQPFMIRLASADSKKRDIEKKKKFAKKHNHLNKMEKAELDSMDLKFVFSQVKSITKNTSCVLPLIATTINKYDKSLKEKSVVDLNFIIGKPNVHSVEEMVQNIEAIVKYINENLLKSGSQIKGMTVKTDNSQSLPIL</sequence>
<dbReference type="InterPro" id="IPR023674">
    <property type="entry name" value="Ribosomal_uL1-like"/>
</dbReference>